<dbReference type="Ensembl" id="ENSSANT00000000054.1">
    <property type="protein sequence ID" value="ENSSANP00000000030.1"/>
    <property type="gene ID" value="ENSSANG00000000044.1"/>
</dbReference>
<organism evidence="2 3">
    <name type="scientific">Sinocyclocheilus anshuiensis</name>
    <dbReference type="NCBI Taxonomy" id="1608454"/>
    <lineage>
        <taxon>Eukaryota</taxon>
        <taxon>Metazoa</taxon>
        <taxon>Chordata</taxon>
        <taxon>Craniata</taxon>
        <taxon>Vertebrata</taxon>
        <taxon>Euteleostomi</taxon>
        <taxon>Actinopterygii</taxon>
        <taxon>Neopterygii</taxon>
        <taxon>Teleostei</taxon>
        <taxon>Ostariophysi</taxon>
        <taxon>Cypriniformes</taxon>
        <taxon>Cyprinidae</taxon>
        <taxon>Cyprininae</taxon>
        <taxon>Sinocyclocheilus</taxon>
    </lineage>
</organism>
<sequence>MDDNARPHRARLVIEFLKEEGISRMEWPAHSPDLNPIEHIWEQLQLRVQARQVPPGIHVEL</sequence>
<dbReference type="Proteomes" id="UP000472260">
    <property type="component" value="Unassembled WGS sequence"/>
</dbReference>
<reference evidence="2" key="2">
    <citation type="submission" date="2025-09" db="UniProtKB">
        <authorList>
            <consortium name="Ensembl"/>
        </authorList>
    </citation>
    <scope>IDENTIFICATION</scope>
</reference>
<evidence type="ECO:0000313" key="3">
    <source>
        <dbReference type="Proteomes" id="UP000472260"/>
    </source>
</evidence>
<keyword evidence="3" id="KW-1185">Reference proteome</keyword>
<name>A0A671K130_9TELE</name>
<evidence type="ECO:0000259" key="1">
    <source>
        <dbReference type="Pfam" id="PF13358"/>
    </source>
</evidence>
<accession>A0A671K130</accession>
<evidence type="ECO:0000313" key="2">
    <source>
        <dbReference type="Ensembl" id="ENSSANP00000000030.1"/>
    </source>
</evidence>
<dbReference type="Gene3D" id="3.30.420.10">
    <property type="entry name" value="Ribonuclease H-like superfamily/Ribonuclease H"/>
    <property type="match status" value="1"/>
</dbReference>
<feature type="domain" description="Tc1-like transposase DDE" evidence="1">
    <location>
        <begin position="3"/>
        <end position="52"/>
    </location>
</feature>
<protein>
    <recommendedName>
        <fullName evidence="1">Tc1-like transposase DDE domain-containing protein</fullName>
    </recommendedName>
</protein>
<reference evidence="2" key="1">
    <citation type="submission" date="2025-08" db="UniProtKB">
        <authorList>
            <consortium name="Ensembl"/>
        </authorList>
    </citation>
    <scope>IDENTIFICATION</scope>
</reference>
<dbReference type="Pfam" id="PF13358">
    <property type="entry name" value="DDE_3"/>
    <property type="match status" value="1"/>
</dbReference>
<proteinExistence type="predicted"/>
<dbReference type="InterPro" id="IPR038717">
    <property type="entry name" value="Tc1-like_DDE_dom"/>
</dbReference>
<dbReference type="AlphaFoldDB" id="A0A671K130"/>
<dbReference type="GO" id="GO:0003676">
    <property type="term" value="F:nucleic acid binding"/>
    <property type="evidence" value="ECO:0007669"/>
    <property type="project" value="InterPro"/>
</dbReference>
<dbReference type="InterPro" id="IPR036397">
    <property type="entry name" value="RNaseH_sf"/>
</dbReference>